<dbReference type="Gene3D" id="3.40.50.300">
    <property type="entry name" value="P-loop containing nucleotide triphosphate hydrolases"/>
    <property type="match status" value="1"/>
</dbReference>
<keyword evidence="6" id="KW-0067">ATP-binding</keyword>
<dbReference type="FunFam" id="3.40.50.300:FF:000665">
    <property type="entry name" value="ABC transporter A family member 2"/>
    <property type="match status" value="1"/>
</dbReference>
<reference evidence="11" key="1">
    <citation type="submission" date="2020-01" db="EMBL/GenBank/DDBJ databases">
        <authorList>
            <person name="Mishra B."/>
        </authorList>
    </citation>
    <scope>NUCLEOTIDE SEQUENCE [LARGE SCALE GENOMIC DNA]</scope>
</reference>
<dbReference type="Proteomes" id="UP000467841">
    <property type="component" value="Unassembled WGS sequence"/>
</dbReference>
<feature type="transmembrane region" description="Helical" evidence="9">
    <location>
        <begin position="230"/>
        <end position="252"/>
    </location>
</feature>
<dbReference type="PANTHER" id="PTHR19229">
    <property type="entry name" value="ATP-BINDING CASSETTE TRANSPORTER SUBFAMILY A ABCA"/>
    <property type="match status" value="1"/>
</dbReference>
<evidence type="ECO:0000259" key="10">
    <source>
        <dbReference type="PROSITE" id="PS50893"/>
    </source>
</evidence>
<feature type="transmembrane region" description="Helical" evidence="9">
    <location>
        <begin position="340"/>
        <end position="364"/>
    </location>
</feature>
<evidence type="ECO:0000256" key="3">
    <source>
        <dbReference type="ARBA" id="ARBA00022448"/>
    </source>
</evidence>
<organism evidence="11 12">
    <name type="scientific">Microthlaspi erraticum</name>
    <dbReference type="NCBI Taxonomy" id="1685480"/>
    <lineage>
        <taxon>Eukaryota</taxon>
        <taxon>Viridiplantae</taxon>
        <taxon>Streptophyta</taxon>
        <taxon>Embryophyta</taxon>
        <taxon>Tracheophyta</taxon>
        <taxon>Spermatophyta</taxon>
        <taxon>Magnoliopsida</taxon>
        <taxon>eudicotyledons</taxon>
        <taxon>Gunneridae</taxon>
        <taxon>Pentapetalae</taxon>
        <taxon>rosids</taxon>
        <taxon>malvids</taxon>
        <taxon>Brassicales</taxon>
        <taxon>Brassicaceae</taxon>
        <taxon>Coluteocarpeae</taxon>
        <taxon>Microthlaspi</taxon>
    </lineage>
</organism>
<comment type="similarity">
    <text evidence="2">Belongs to the ABC transporter superfamily. ABCA family. CPR flippase (TC 3.A.1.211) subfamily.</text>
</comment>
<evidence type="ECO:0000256" key="1">
    <source>
        <dbReference type="ARBA" id="ARBA00004141"/>
    </source>
</evidence>
<name>A0A6D2J5D8_9BRAS</name>
<dbReference type="InterPro" id="IPR056788">
    <property type="entry name" value="ABCA2/9/11_C"/>
</dbReference>
<dbReference type="Pfam" id="PF00005">
    <property type="entry name" value="ABC_tran"/>
    <property type="match status" value="1"/>
</dbReference>
<keyword evidence="12" id="KW-1185">Reference proteome</keyword>
<sequence>MTLRGGFPLLCQQFTALFKKNLLLTWRSKRATFLQLFSSFFLILLIFCIQEAMEANDETSASHTSVTDPKALASPPIPPCEDKFFVRRPCFDFVWSGNQSRRVTDIVSAIMANNPGRPIPSEKVQSFKGPEEVDAWFLSHPLQVPGALHFVERNATVISYGVQTNSTSEKKRGRAEDPTFKFLVPLQIAAEREIARSLIGDANFGWGFGFKEFARPAIVGGRGNFSALNIMGPVFFLAFSMFGFVLQLGSLVTEKELKLRQAMTMMGVFDTAYWLSWLVWEGILTFISSLSLVLFGMIFQFELFLKNSFVVVFLLFFLFQFNMISLAFVLSSLISKSSSATTVGFLVFLIGFITQIVSASGYPYKDTRSIPIRVVWSLFPPNTFTAGVGRLLGAASTPGVSGINWSNIGACAADDDTACFLTFNQIYIWLVGTFFFWFVLAIYFDNIIPNASGVRKPIFYFLKPSYWTGREGNKVEEGSICSCTGSVPPVEHMTTEDQDVLEEETLVKQEAIDGIVDPNVAVHIHGLAKTYPGTTKLGCCKCTKTAPFQAVKGLWMKIAKDQLFCLLGPNGAGKTTTISCLTGINPVTAGDAIIYGNSIRSSVGMSNIRKMIGVCPQFDILWDALSSEEHLLLFASIKGLPPSSIKPIVEKLLADVKLTGAAKIRAGSYSGGMKRRLSVAIALIGDPKLVFLDEPTTGMDPITRRHVWDIIQESKKGRAIILTTHSMEEADILGDRIGIMAKGRLRCIGTSIRLKSRFGTGFITTVSFIENKNDAAGLKSFFKENFFGELQERESEFGISDIQIGLATLEQVFLNIARRAALESATVEGTMVTLELESGISVEIPLGARFVGIPGTENAENPRGIMVEVYWQQDGSGSMCISGHSPEMQIPHNVAVIYEPSSQVLGRGQRRVRGTVIDYESNN</sequence>
<keyword evidence="8 9" id="KW-0472">Membrane</keyword>
<dbReference type="InterPro" id="IPR013525">
    <property type="entry name" value="ABC2_TM"/>
</dbReference>
<comment type="caution">
    <text evidence="11">The sequence shown here is derived from an EMBL/GenBank/DDBJ whole genome shotgun (WGS) entry which is preliminary data.</text>
</comment>
<evidence type="ECO:0000256" key="7">
    <source>
        <dbReference type="ARBA" id="ARBA00022989"/>
    </source>
</evidence>
<protein>
    <recommendedName>
        <fullName evidence="10">ABC transporter domain-containing protein</fullName>
    </recommendedName>
</protein>
<dbReference type="InterPro" id="IPR017871">
    <property type="entry name" value="ABC_transporter-like_CS"/>
</dbReference>
<feature type="transmembrane region" description="Helical" evidence="9">
    <location>
        <begin position="272"/>
        <end position="297"/>
    </location>
</feature>
<keyword evidence="5" id="KW-0547">Nucleotide-binding</keyword>
<dbReference type="InterPro" id="IPR027417">
    <property type="entry name" value="P-loop_NTPase"/>
</dbReference>
<dbReference type="PROSITE" id="PS00211">
    <property type="entry name" value="ABC_TRANSPORTER_1"/>
    <property type="match status" value="1"/>
</dbReference>
<feature type="transmembrane region" description="Helical" evidence="9">
    <location>
        <begin position="426"/>
        <end position="444"/>
    </location>
</feature>
<dbReference type="GO" id="GO:0005524">
    <property type="term" value="F:ATP binding"/>
    <property type="evidence" value="ECO:0007669"/>
    <property type="project" value="UniProtKB-KW"/>
</dbReference>
<dbReference type="Pfam" id="PF25158">
    <property type="entry name" value="ABCA11_C"/>
    <property type="match status" value="1"/>
</dbReference>
<evidence type="ECO:0000256" key="2">
    <source>
        <dbReference type="ARBA" id="ARBA00008526"/>
    </source>
</evidence>
<dbReference type="AlphaFoldDB" id="A0A6D2J5D8"/>
<feature type="transmembrane region" description="Helical" evidence="9">
    <location>
        <begin position="309"/>
        <end position="334"/>
    </location>
</feature>
<evidence type="ECO:0000256" key="6">
    <source>
        <dbReference type="ARBA" id="ARBA00022840"/>
    </source>
</evidence>
<accession>A0A6D2J5D8</accession>
<dbReference type="PANTHER" id="PTHR19229:SF219">
    <property type="entry name" value="ABC TRANSPORTER DOMAIN-CONTAINING PROTEIN"/>
    <property type="match status" value="1"/>
</dbReference>
<evidence type="ECO:0000256" key="4">
    <source>
        <dbReference type="ARBA" id="ARBA00022692"/>
    </source>
</evidence>
<dbReference type="InterPro" id="IPR026082">
    <property type="entry name" value="ABCA"/>
</dbReference>
<dbReference type="GO" id="GO:0140359">
    <property type="term" value="F:ABC-type transporter activity"/>
    <property type="evidence" value="ECO:0007669"/>
    <property type="project" value="InterPro"/>
</dbReference>
<dbReference type="PROSITE" id="PS50893">
    <property type="entry name" value="ABC_TRANSPORTER_2"/>
    <property type="match status" value="1"/>
</dbReference>
<keyword evidence="4 9" id="KW-0812">Transmembrane</keyword>
<evidence type="ECO:0000256" key="9">
    <source>
        <dbReference type="SAM" id="Phobius"/>
    </source>
</evidence>
<evidence type="ECO:0000313" key="11">
    <source>
        <dbReference type="EMBL" id="CAA7035142.1"/>
    </source>
</evidence>
<feature type="domain" description="ABC transporter" evidence="10">
    <location>
        <begin position="522"/>
        <end position="767"/>
    </location>
</feature>
<dbReference type="GO" id="GO:0005319">
    <property type="term" value="F:lipid transporter activity"/>
    <property type="evidence" value="ECO:0007669"/>
    <property type="project" value="TreeGrafter"/>
</dbReference>
<dbReference type="InterPro" id="IPR003593">
    <property type="entry name" value="AAA+_ATPase"/>
</dbReference>
<keyword evidence="7 9" id="KW-1133">Transmembrane helix</keyword>
<comment type="subcellular location">
    <subcellularLocation>
        <location evidence="1">Membrane</location>
        <topology evidence="1">Multi-pass membrane protein</topology>
    </subcellularLocation>
</comment>
<keyword evidence="3" id="KW-0813">Transport</keyword>
<dbReference type="Pfam" id="PF12698">
    <property type="entry name" value="ABC2_membrane_3"/>
    <property type="match status" value="1"/>
</dbReference>
<dbReference type="EMBL" id="CACVBM020001151">
    <property type="protein sequence ID" value="CAA7035142.1"/>
    <property type="molecule type" value="Genomic_DNA"/>
</dbReference>
<dbReference type="SUPFAM" id="SSF52540">
    <property type="entry name" value="P-loop containing nucleoside triphosphate hydrolases"/>
    <property type="match status" value="1"/>
</dbReference>
<dbReference type="CDD" id="cd03263">
    <property type="entry name" value="ABC_subfamily_A"/>
    <property type="match status" value="1"/>
</dbReference>
<dbReference type="SMART" id="SM00382">
    <property type="entry name" value="AAA"/>
    <property type="match status" value="1"/>
</dbReference>
<evidence type="ECO:0000256" key="8">
    <source>
        <dbReference type="ARBA" id="ARBA00023136"/>
    </source>
</evidence>
<evidence type="ECO:0000256" key="5">
    <source>
        <dbReference type="ARBA" id="ARBA00022741"/>
    </source>
</evidence>
<dbReference type="InterPro" id="IPR003439">
    <property type="entry name" value="ABC_transporter-like_ATP-bd"/>
</dbReference>
<proteinExistence type="inferred from homology"/>
<dbReference type="GO" id="GO:0016887">
    <property type="term" value="F:ATP hydrolysis activity"/>
    <property type="evidence" value="ECO:0007669"/>
    <property type="project" value="InterPro"/>
</dbReference>
<gene>
    <name evidence="11" type="ORF">MERR_LOCUS22377</name>
</gene>
<dbReference type="GO" id="GO:0016020">
    <property type="term" value="C:membrane"/>
    <property type="evidence" value="ECO:0007669"/>
    <property type="project" value="UniProtKB-SubCell"/>
</dbReference>
<evidence type="ECO:0000313" key="12">
    <source>
        <dbReference type="Proteomes" id="UP000467841"/>
    </source>
</evidence>
<feature type="transmembrane region" description="Helical" evidence="9">
    <location>
        <begin position="31"/>
        <end position="49"/>
    </location>
</feature>
<dbReference type="OrthoDB" id="10255969at2759"/>